<reference evidence="2" key="1">
    <citation type="submission" date="2022-01" db="EMBL/GenBank/DDBJ databases">
        <title>Genome sequence and assembly of Parabukholderia sp. RG36.</title>
        <authorList>
            <person name="Chhetri G."/>
        </authorList>
    </citation>
    <scope>NUCLEOTIDE SEQUENCE</scope>
    <source>
        <strain evidence="2">RG36</strain>
    </source>
</reference>
<keyword evidence="1" id="KW-0472">Membrane</keyword>
<feature type="transmembrane region" description="Helical" evidence="1">
    <location>
        <begin position="124"/>
        <end position="146"/>
    </location>
</feature>
<feature type="transmembrane region" description="Helical" evidence="1">
    <location>
        <begin position="83"/>
        <end position="103"/>
    </location>
</feature>
<dbReference type="AlphaFoldDB" id="A0A9X1UDZ4"/>
<dbReference type="EMBL" id="JAKLJA010000002">
    <property type="protein sequence ID" value="MCG5072655.1"/>
    <property type="molecule type" value="Genomic_DNA"/>
</dbReference>
<evidence type="ECO:0000313" key="2">
    <source>
        <dbReference type="EMBL" id="MCG5072655.1"/>
    </source>
</evidence>
<feature type="transmembrane region" description="Helical" evidence="1">
    <location>
        <begin position="51"/>
        <end position="77"/>
    </location>
</feature>
<comment type="caution">
    <text evidence="2">The sequence shown here is derived from an EMBL/GenBank/DDBJ whole genome shotgun (WGS) entry which is preliminary data.</text>
</comment>
<dbReference type="Proteomes" id="UP001139308">
    <property type="component" value="Unassembled WGS sequence"/>
</dbReference>
<feature type="transmembrane region" description="Helical" evidence="1">
    <location>
        <begin position="166"/>
        <end position="192"/>
    </location>
</feature>
<protein>
    <submittedName>
        <fullName evidence="2">Uncharacterized protein</fullName>
    </submittedName>
</protein>
<keyword evidence="3" id="KW-1185">Reference proteome</keyword>
<keyword evidence="1" id="KW-0812">Transmembrane</keyword>
<gene>
    <name evidence="2" type="ORF">L5014_04645</name>
</gene>
<accession>A0A9X1UDZ4</accession>
<proteinExistence type="predicted"/>
<evidence type="ECO:0000313" key="3">
    <source>
        <dbReference type="Proteomes" id="UP001139308"/>
    </source>
</evidence>
<name>A0A9X1UDZ4_9BURK</name>
<dbReference type="RefSeq" id="WP_238462395.1">
    <property type="nucleotide sequence ID" value="NZ_JAKLJA010000002.1"/>
</dbReference>
<keyword evidence="1" id="KW-1133">Transmembrane helix</keyword>
<feature type="transmembrane region" description="Helical" evidence="1">
    <location>
        <begin position="15"/>
        <end position="39"/>
    </location>
</feature>
<organism evidence="2 3">
    <name type="scientific">Paraburkholderia tagetis</name>
    <dbReference type="NCBI Taxonomy" id="2913261"/>
    <lineage>
        <taxon>Bacteria</taxon>
        <taxon>Pseudomonadati</taxon>
        <taxon>Pseudomonadota</taxon>
        <taxon>Betaproteobacteria</taxon>
        <taxon>Burkholderiales</taxon>
        <taxon>Burkholderiaceae</taxon>
        <taxon>Paraburkholderia</taxon>
    </lineage>
</organism>
<sequence>MSSLFGAFGAFGAHWAAWSAVVASGVFHGANPAMGWLFATGLGLQRGSRTALLLALPPIALGHAASILLFTSSIAVLGAWRPVLMHGGLHWVLGALLIGWAAWQHVWGHRHRVRVGMTAGFLGLAAWSALMATLHGAGLMLMPALLPICGGAAANGGAGAGATGPLAVSVAITALHTLVTLATTAAIAFAAYEYVGLGMLRRGWVNFDWLWRGALVLTGTVMIASA</sequence>
<evidence type="ECO:0000256" key="1">
    <source>
        <dbReference type="SAM" id="Phobius"/>
    </source>
</evidence>